<feature type="transmembrane region" description="Helical" evidence="2">
    <location>
        <begin position="257"/>
        <end position="281"/>
    </location>
</feature>
<reference evidence="4" key="1">
    <citation type="journal article" date="2020" name="Stud. Mycol.">
        <title>101 Dothideomycetes genomes: a test case for predicting lifestyles and emergence of pathogens.</title>
        <authorList>
            <person name="Haridas S."/>
            <person name="Albert R."/>
            <person name="Binder M."/>
            <person name="Bloem J."/>
            <person name="Labutti K."/>
            <person name="Salamov A."/>
            <person name="Andreopoulos B."/>
            <person name="Baker S."/>
            <person name="Barry K."/>
            <person name="Bills G."/>
            <person name="Bluhm B."/>
            <person name="Cannon C."/>
            <person name="Castanera R."/>
            <person name="Culley D."/>
            <person name="Daum C."/>
            <person name="Ezra D."/>
            <person name="Gonzalez J."/>
            <person name="Henrissat B."/>
            <person name="Kuo A."/>
            <person name="Liang C."/>
            <person name="Lipzen A."/>
            <person name="Lutzoni F."/>
            <person name="Magnuson J."/>
            <person name="Mondo S."/>
            <person name="Nolan M."/>
            <person name="Ohm R."/>
            <person name="Pangilinan J."/>
            <person name="Park H.-J."/>
            <person name="Ramirez L."/>
            <person name="Alfaro M."/>
            <person name="Sun H."/>
            <person name="Tritt A."/>
            <person name="Yoshinaga Y."/>
            <person name="Zwiers L.-H."/>
            <person name="Turgeon B."/>
            <person name="Goodwin S."/>
            <person name="Spatafora J."/>
            <person name="Crous P."/>
            <person name="Grigoriev I."/>
        </authorList>
    </citation>
    <scope>NUCLEOTIDE SEQUENCE</scope>
    <source>
        <strain evidence="4">CBS 123094</strain>
    </source>
</reference>
<keyword evidence="2" id="KW-1133">Transmembrane helix</keyword>
<accession>A0A6A5WKQ8</accession>
<organism evidence="4 5">
    <name type="scientific">Amniculicola lignicola CBS 123094</name>
    <dbReference type="NCBI Taxonomy" id="1392246"/>
    <lineage>
        <taxon>Eukaryota</taxon>
        <taxon>Fungi</taxon>
        <taxon>Dikarya</taxon>
        <taxon>Ascomycota</taxon>
        <taxon>Pezizomycotina</taxon>
        <taxon>Dothideomycetes</taxon>
        <taxon>Pleosporomycetidae</taxon>
        <taxon>Pleosporales</taxon>
        <taxon>Amniculicolaceae</taxon>
        <taxon>Amniculicola</taxon>
    </lineage>
</organism>
<name>A0A6A5WKQ8_9PLEO</name>
<evidence type="ECO:0000256" key="1">
    <source>
        <dbReference type="SAM" id="MobiDB-lite"/>
    </source>
</evidence>
<feature type="compositionally biased region" description="Low complexity" evidence="1">
    <location>
        <begin position="179"/>
        <end position="207"/>
    </location>
</feature>
<protein>
    <recommendedName>
        <fullName evidence="6">Mid2 domain-containing protein</fullName>
    </recommendedName>
</protein>
<keyword evidence="5" id="KW-1185">Reference proteome</keyword>
<evidence type="ECO:0000313" key="5">
    <source>
        <dbReference type="Proteomes" id="UP000799779"/>
    </source>
</evidence>
<feature type="chain" id="PRO_5025387246" description="Mid2 domain-containing protein" evidence="3">
    <location>
        <begin position="25"/>
        <end position="353"/>
    </location>
</feature>
<dbReference type="Proteomes" id="UP000799779">
    <property type="component" value="Unassembled WGS sequence"/>
</dbReference>
<keyword evidence="2" id="KW-0472">Membrane</keyword>
<evidence type="ECO:0000256" key="2">
    <source>
        <dbReference type="SAM" id="Phobius"/>
    </source>
</evidence>
<dbReference type="AlphaFoldDB" id="A0A6A5WKQ8"/>
<dbReference type="EMBL" id="ML977605">
    <property type="protein sequence ID" value="KAF1998256.1"/>
    <property type="molecule type" value="Genomic_DNA"/>
</dbReference>
<feature type="region of interest" description="Disordered" evidence="1">
    <location>
        <begin position="179"/>
        <end position="249"/>
    </location>
</feature>
<evidence type="ECO:0000313" key="4">
    <source>
        <dbReference type="EMBL" id="KAF1998256.1"/>
    </source>
</evidence>
<evidence type="ECO:0000256" key="3">
    <source>
        <dbReference type="SAM" id="SignalP"/>
    </source>
</evidence>
<keyword evidence="3" id="KW-0732">Signal</keyword>
<gene>
    <name evidence="4" type="ORF">P154DRAFT_260220</name>
</gene>
<evidence type="ECO:0008006" key="6">
    <source>
        <dbReference type="Google" id="ProtNLM"/>
    </source>
</evidence>
<sequence length="353" mass="37678">MGLFLPRLLLLFIIILVLLDLSVSDCFFPNGDQASDHEPCNTNSSLPLSTICCNAFDTCRENGLCMFQDTFNGKERYNFYRGSCTEQDWNSGKCLNICTSDGDAPASIPLRQCDSPRYASIWCCGDNLKCCPDRGGSGGPILSKLFRWDPLLSSATFSSPTTSSSSTISYSSTTYYPSTTSDSSTTSSSHTTSYSPSSSKTTLSSSPPASVNQIASPQIPISTSGISGTATPSTSTTFHENTDRPYNGSNRTSHLQFGLGLGLGLGIPLALTMGALLWLLLRKRAANKRTTSGTSLSGARFSSTLPELASTTHNSWVVGGGDIQGDPETRQGIAKEEVAELPGFTHEPAFEVE</sequence>
<dbReference type="OrthoDB" id="5215637at2759"/>
<proteinExistence type="predicted"/>
<keyword evidence="2" id="KW-0812">Transmembrane</keyword>
<feature type="signal peptide" evidence="3">
    <location>
        <begin position="1"/>
        <end position="24"/>
    </location>
</feature>
<feature type="compositionally biased region" description="Polar residues" evidence="1">
    <location>
        <begin position="208"/>
        <end position="239"/>
    </location>
</feature>